<name>A0A562V6M4_9BACT</name>
<dbReference type="CDD" id="cd01045">
    <property type="entry name" value="Ferritin_like_AB"/>
    <property type="match status" value="1"/>
</dbReference>
<dbReference type="Pfam" id="PF02915">
    <property type="entry name" value="Rubrerythrin"/>
    <property type="match status" value="1"/>
</dbReference>
<sequence>MSENRKEILDAIMRAMEMEKETFDFYTKAEHKTFDPAGKRIFRWLAKTEEGHYLKLNELCTSLHESGRWVFYGGTTIELEPDAAGAPHVTYTTDDREALQIARDIEQKGIAYYEELLTKTTDPDGRQMLETLRNEEVEHLRVIDEQYASLKGRK</sequence>
<reference evidence="2 3" key="1">
    <citation type="submission" date="2019-07" db="EMBL/GenBank/DDBJ databases">
        <title>Genomic Encyclopedia of Archaeal and Bacterial Type Strains, Phase II (KMG-II): from individual species to whole genera.</title>
        <authorList>
            <person name="Goeker M."/>
        </authorList>
    </citation>
    <scope>NUCLEOTIDE SEQUENCE [LARGE SCALE GENOMIC DNA]</scope>
    <source>
        <strain evidence="2 3">ATCC BAA-1139</strain>
    </source>
</reference>
<dbReference type="RefSeq" id="WP_145025737.1">
    <property type="nucleotide sequence ID" value="NZ_VLLN01000038.1"/>
</dbReference>
<dbReference type="Gene3D" id="1.20.1260.10">
    <property type="match status" value="1"/>
</dbReference>
<accession>A0A562V6M4</accession>
<dbReference type="InterPro" id="IPR012347">
    <property type="entry name" value="Ferritin-like"/>
</dbReference>
<dbReference type="SUPFAM" id="SSF47240">
    <property type="entry name" value="Ferritin-like"/>
    <property type="match status" value="1"/>
</dbReference>
<dbReference type="EMBL" id="VLLN01000038">
    <property type="protein sequence ID" value="TWJ13551.1"/>
    <property type="molecule type" value="Genomic_DNA"/>
</dbReference>
<gene>
    <name evidence="2" type="ORF">JN12_03803</name>
</gene>
<proteinExistence type="predicted"/>
<dbReference type="InterPro" id="IPR003251">
    <property type="entry name" value="Rr_diiron-bd_dom"/>
</dbReference>
<keyword evidence="3" id="KW-1185">Reference proteome</keyword>
<dbReference type="InterPro" id="IPR009078">
    <property type="entry name" value="Ferritin-like_SF"/>
</dbReference>
<dbReference type="GO" id="GO:0046872">
    <property type="term" value="F:metal ion binding"/>
    <property type="evidence" value="ECO:0007669"/>
    <property type="project" value="InterPro"/>
</dbReference>
<protein>
    <submittedName>
        <fullName evidence="2">Rubrerythrin</fullName>
    </submittedName>
</protein>
<dbReference type="AlphaFoldDB" id="A0A562V6M4"/>
<organism evidence="2 3">
    <name type="scientific">Geobacter argillaceus</name>
    <dbReference type="NCBI Taxonomy" id="345631"/>
    <lineage>
        <taxon>Bacteria</taxon>
        <taxon>Pseudomonadati</taxon>
        <taxon>Thermodesulfobacteriota</taxon>
        <taxon>Desulfuromonadia</taxon>
        <taxon>Geobacterales</taxon>
        <taxon>Geobacteraceae</taxon>
        <taxon>Geobacter</taxon>
    </lineage>
</organism>
<dbReference type="Proteomes" id="UP000319449">
    <property type="component" value="Unassembled WGS sequence"/>
</dbReference>
<dbReference type="PANTHER" id="PTHR33531:SF7">
    <property type="entry name" value="HYPOTHETICAL MEMBRANE PROTEIN, CONSERVED"/>
    <property type="match status" value="1"/>
</dbReference>
<evidence type="ECO:0000313" key="2">
    <source>
        <dbReference type="EMBL" id="TWJ13551.1"/>
    </source>
</evidence>
<feature type="domain" description="Rubrerythrin diiron-binding" evidence="1">
    <location>
        <begin position="6"/>
        <end position="59"/>
    </location>
</feature>
<evidence type="ECO:0000259" key="1">
    <source>
        <dbReference type="Pfam" id="PF02915"/>
    </source>
</evidence>
<comment type="caution">
    <text evidence="2">The sequence shown here is derived from an EMBL/GenBank/DDBJ whole genome shotgun (WGS) entry which is preliminary data.</text>
</comment>
<evidence type="ECO:0000313" key="3">
    <source>
        <dbReference type="Proteomes" id="UP000319449"/>
    </source>
</evidence>
<dbReference type="OrthoDB" id="5396387at2"/>
<dbReference type="PANTHER" id="PTHR33531">
    <property type="entry name" value="RUBRERYTHRIN SUBFAMILY"/>
    <property type="match status" value="1"/>
</dbReference>
<dbReference type="GO" id="GO:0016491">
    <property type="term" value="F:oxidoreductase activity"/>
    <property type="evidence" value="ECO:0007669"/>
    <property type="project" value="InterPro"/>
</dbReference>
<dbReference type="Gene3D" id="1.20.5.420">
    <property type="entry name" value="Immunoglobulin FC, subunit C"/>
    <property type="match status" value="1"/>
</dbReference>